<evidence type="ECO:0000256" key="7">
    <source>
        <dbReference type="SAM" id="Phobius"/>
    </source>
</evidence>
<dbReference type="OrthoDB" id="9765532at2"/>
<feature type="transmembrane region" description="Helical" evidence="7">
    <location>
        <begin position="400"/>
        <end position="416"/>
    </location>
</feature>
<evidence type="ECO:0000313" key="9">
    <source>
        <dbReference type="EMBL" id="KON88340.1"/>
    </source>
</evidence>
<dbReference type="Pfam" id="PF03600">
    <property type="entry name" value="CitMHS"/>
    <property type="match status" value="1"/>
</dbReference>
<dbReference type="InterPro" id="IPR006037">
    <property type="entry name" value="RCK_C"/>
</dbReference>
<feature type="transmembrane region" description="Helical" evidence="7">
    <location>
        <begin position="93"/>
        <end position="114"/>
    </location>
</feature>
<dbReference type="GO" id="GO:0006813">
    <property type="term" value="P:potassium ion transport"/>
    <property type="evidence" value="ECO:0007669"/>
    <property type="project" value="InterPro"/>
</dbReference>
<dbReference type="PANTHER" id="PTHR43652">
    <property type="entry name" value="BASIC AMINO ACID ANTIPORTER YFCC-RELATED"/>
    <property type="match status" value="1"/>
</dbReference>
<accession>A0A0M0GEJ5</accession>
<feature type="domain" description="RCK C-terminal" evidence="8">
    <location>
        <begin position="205"/>
        <end position="289"/>
    </location>
</feature>
<gene>
    <name evidence="9" type="ORF">AF332_17045</name>
</gene>
<dbReference type="GO" id="GO:0008324">
    <property type="term" value="F:monoatomic cation transmembrane transporter activity"/>
    <property type="evidence" value="ECO:0007669"/>
    <property type="project" value="InterPro"/>
</dbReference>
<feature type="domain" description="RCK C-terminal" evidence="8">
    <location>
        <begin position="297"/>
        <end position="383"/>
    </location>
</feature>
<dbReference type="SUPFAM" id="SSF116726">
    <property type="entry name" value="TrkA C-terminal domain-like"/>
    <property type="match status" value="2"/>
</dbReference>
<dbReference type="RefSeq" id="WP_053435716.1">
    <property type="nucleotide sequence ID" value="NZ_LGUF01000007.1"/>
</dbReference>
<dbReference type="AlphaFoldDB" id="A0A0M0GEJ5"/>
<evidence type="ECO:0000256" key="1">
    <source>
        <dbReference type="ARBA" id="ARBA00004141"/>
    </source>
</evidence>
<dbReference type="STRING" id="1459.AF332_17045"/>
<dbReference type="EMBL" id="LGUF01000007">
    <property type="protein sequence ID" value="KON88340.1"/>
    <property type="molecule type" value="Genomic_DNA"/>
</dbReference>
<dbReference type="FunFam" id="3.30.70.1450:FF:000009">
    <property type="entry name" value="SLC13 family permease"/>
    <property type="match status" value="1"/>
</dbReference>
<reference evidence="10" key="1">
    <citation type="submission" date="2015-07" db="EMBL/GenBank/DDBJ databases">
        <title>Fjat-10036 dsm4.</title>
        <authorList>
            <person name="Liu B."/>
            <person name="Wang J."/>
            <person name="Zhu Y."/>
            <person name="Liu G."/>
            <person name="Chen Q."/>
            <person name="Chen Z."/>
            <person name="Lan J."/>
            <person name="Che J."/>
            <person name="Ge C."/>
            <person name="Shi H."/>
            <person name="Pan Z."/>
            <person name="Liu X."/>
        </authorList>
    </citation>
    <scope>NUCLEOTIDE SEQUENCE [LARGE SCALE GENOMIC DNA]</scope>
    <source>
        <strain evidence="10">DSM 4</strain>
    </source>
</reference>
<dbReference type="InterPro" id="IPR004680">
    <property type="entry name" value="Cit_transptr-like_dom"/>
</dbReference>
<feature type="transmembrane region" description="Helical" evidence="7">
    <location>
        <begin position="29"/>
        <end position="49"/>
    </location>
</feature>
<keyword evidence="10" id="KW-1185">Reference proteome</keyword>
<dbReference type="Pfam" id="PF02080">
    <property type="entry name" value="TrkA_C"/>
    <property type="match status" value="2"/>
</dbReference>
<dbReference type="InterPro" id="IPR051679">
    <property type="entry name" value="DASS-Related_Transporters"/>
</dbReference>
<keyword evidence="3 7" id="KW-0812">Transmembrane</keyword>
<feature type="transmembrane region" description="Helical" evidence="7">
    <location>
        <begin position="446"/>
        <end position="466"/>
    </location>
</feature>
<evidence type="ECO:0000256" key="5">
    <source>
        <dbReference type="ARBA" id="ARBA00022989"/>
    </source>
</evidence>
<dbReference type="Proteomes" id="UP000037109">
    <property type="component" value="Unassembled WGS sequence"/>
</dbReference>
<dbReference type="InterPro" id="IPR031312">
    <property type="entry name" value="Na/sul_symport_CS"/>
</dbReference>
<feature type="transmembrane region" description="Helical" evidence="7">
    <location>
        <begin position="135"/>
        <end position="154"/>
    </location>
</feature>
<evidence type="ECO:0000256" key="2">
    <source>
        <dbReference type="ARBA" id="ARBA00022448"/>
    </source>
</evidence>
<dbReference type="PROSITE" id="PS01271">
    <property type="entry name" value="NA_SULFATE"/>
    <property type="match status" value="1"/>
</dbReference>
<keyword evidence="4" id="KW-0677">Repeat</keyword>
<organism evidence="9 10">
    <name type="scientific">Sporosarcina globispora</name>
    <name type="common">Bacillus globisporus</name>
    <dbReference type="NCBI Taxonomy" id="1459"/>
    <lineage>
        <taxon>Bacteria</taxon>
        <taxon>Bacillati</taxon>
        <taxon>Bacillota</taxon>
        <taxon>Bacilli</taxon>
        <taxon>Bacillales</taxon>
        <taxon>Caryophanaceae</taxon>
        <taxon>Sporosarcina</taxon>
    </lineage>
</organism>
<protein>
    <submittedName>
        <fullName evidence="9">Potassium transporter TrkA</fullName>
    </submittedName>
</protein>
<feature type="transmembrane region" description="Helical" evidence="7">
    <location>
        <begin position="56"/>
        <end position="73"/>
    </location>
</feature>
<evidence type="ECO:0000256" key="6">
    <source>
        <dbReference type="ARBA" id="ARBA00023136"/>
    </source>
</evidence>
<dbReference type="GO" id="GO:0005886">
    <property type="term" value="C:plasma membrane"/>
    <property type="evidence" value="ECO:0007669"/>
    <property type="project" value="TreeGrafter"/>
</dbReference>
<feature type="transmembrane region" description="Helical" evidence="7">
    <location>
        <begin position="570"/>
        <end position="590"/>
    </location>
</feature>
<keyword evidence="6 7" id="KW-0472">Membrane</keyword>
<feature type="transmembrane region" description="Helical" evidence="7">
    <location>
        <begin position="5"/>
        <end position="23"/>
    </location>
</feature>
<feature type="transmembrane region" description="Helical" evidence="7">
    <location>
        <begin position="530"/>
        <end position="550"/>
    </location>
</feature>
<keyword evidence="2" id="KW-0813">Transport</keyword>
<comment type="subcellular location">
    <subcellularLocation>
        <location evidence="1">Membrane</location>
        <topology evidence="1">Multi-pass membrane protein</topology>
    </subcellularLocation>
</comment>
<dbReference type="PATRIC" id="fig|1459.3.peg.3734"/>
<sequence>MTWEIAFVLAAILCMLGCLILELERPEVIVFITLVLFLLTDIISAAEALNGFSNEGMLTIALLFIIAGAIQKSDLVKISLYKLLNPKDKEKMTLLKVLLPISAISAFMNNTPIVTTFTPILRKWCEQNQLSTSKLLIPLSYATILGGTITIIGTSTNLVVHGLLLDYNLPGFSFFQLGIVGIPITLLGIFYLYTIGYRLLPNHKTQNNVQEISKEYIGEVKITEEYEHINKTIKEAKLRKLAGLYLLGIIRDNEMITPVTSSSIIKTNDRLIFTGLISTVAELQSLKGVHLETNTGPLLEELNTGKSKLVEAVVSHHSSLLHKKINETHFRGKFDAAVIAVHRKNERINSKIGDITLKPGDTLLMIIGDDFQDRNHLHDFYVVNTVNEEKLPATISRKKGWFTIAVMMMLVSLVSLNLLTMLKAVSFAAAALLIFRIITPEEAKRFIKFDVLLIIASSFGIGTALINSGTAEWLANNILLLVQPFGVFSLLIVLYLITNLFTEIITNNAAAAMMLPIAIELSSQTFIDPIALAVIVAISASAGFSTPIGYQTNMIVYGPGGYSFKDYLKVGIPLNLIVMAATVVIVYVVWVM</sequence>
<feature type="transmembrane region" description="Helical" evidence="7">
    <location>
        <begin position="174"/>
        <end position="194"/>
    </location>
</feature>
<evidence type="ECO:0000256" key="4">
    <source>
        <dbReference type="ARBA" id="ARBA00022737"/>
    </source>
</evidence>
<comment type="caution">
    <text evidence="9">The sequence shown here is derived from an EMBL/GenBank/DDBJ whole genome shotgun (WGS) entry which is preliminary data.</text>
</comment>
<evidence type="ECO:0000256" key="3">
    <source>
        <dbReference type="ARBA" id="ARBA00022692"/>
    </source>
</evidence>
<dbReference type="Gene3D" id="3.30.70.1450">
    <property type="entry name" value="Regulator of K+ conductance, C-terminal domain"/>
    <property type="match status" value="2"/>
</dbReference>
<evidence type="ECO:0000259" key="8">
    <source>
        <dbReference type="PROSITE" id="PS51202"/>
    </source>
</evidence>
<feature type="transmembrane region" description="Helical" evidence="7">
    <location>
        <begin position="478"/>
        <end position="497"/>
    </location>
</feature>
<evidence type="ECO:0000313" key="10">
    <source>
        <dbReference type="Proteomes" id="UP000037109"/>
    </source>
</evidence>
<proteinExistence type="predicted"/>
<dbReference type="PANTHER" id="PTHR43652:SF2">
    <property type="entry name" value="BASIC AMINO ACID ANTIPORTER YFCC-RELATED"/>
    <property type="match status" value="1"/>
</dbReference>
<dbReference type="PROSITE" id="PS51202">
    <property type="entry name" value="RCK_C"/>
    <property type="match status" value="2"/>
</dbReference>
<dbReference type="InterPro" id="IPR036721">
    <property type="entry name" value="RCK_C_sf"/>
</dbReference>
<name>A0A0M0GEJ5_SPOGL</name>
<keyword evidence="5 7" id="KW-1133">Transmembrane helix</keyword>